<evidence type="ECO:0000313" key="2">
    <source>
        <dbReference type="EMBL" id="CDW97689.1"/>
    </source>
</evidence>
<proteinExistence type="predicted"/>
<feature type="region of interest" description="Disordered" evidence="1">
    <location>
        <begin position="1"/>
        <end position="41"/>
    </location>
</feature>
<reference evidence="3" key="1">
    <citation type="submission" date="2014-06" db="EMBL/GenBank/DDBJ databases">
        <authorList>
            <person name="Berkman P.J."/>
        </authorList>
    </citation>
    <scope>NUCLEOTIDE SEQUENCE [LARGE SCALE GENOMIC DNA]</scope>
</reference>
<keyword evidence="3" id="KW-1185">Reference proteome</keyword>
<sequence length="41" mass="4345">MPERGSDGPCQRASGSARGFQVKDASAPTQAREHDRTEVSA</sequence>
<dbReference type="Proteomes" id="UP000242770">
    <property type="component" value="Unassembled WGS sequence"/>
</dbReference>
<organism evidence="2 3">
    <name type="scientific">Sporisorium scitamineum</name>
    <dbReference type="NCBI Taxonomy" id="49012"/>
    <lineage>
        <taxon>Eukaryota</taxon>
        <taxon>Fungi</taxon>
        <taxon>Dikarya</taxon>
        <taxon>Basidiomycota</taxon>
        <taxon>Ustilaginomycotina</taxon>
        <taxon>Ustilaginomycetes</taxon>
        <taxon>Ustilaginales</taxon>
        <taxon>Ustilaginaceae</taxon>
        <taxon>Sporisorium</taxon>
    </lineage>
</organism>
<name>A0A0F7S8K0_9BASI</name>
<dbReference type="AlphaFoldDB" id="A0A0F7S8K0"/>
<dbReference type="EMBL" id="CCFA01002128">
    <property type="protein sequence ID" value="CDW97689.1"/>
    <property type="molecule type" value="Genomic_DNA"/>
</dbReference>
<evidence type="ECO:0000256" key="1">
    <source>
        <dbReference type="SAM" id="MobiDB-lite"/>
    </source>
</evidence>
<gene>
    <name evidence="2" type="primary">SSCI37220.1</name>
</gene>
<protein>
    <submittedName>
        <fullName evidence="2">Uncharacterized protein</fullName>
    </submittedName>
</protein>
<evidence type="ECO:0000313" key="3">
    <source>
        <dbReference type="Proteomes" id="UP000242770"/>
    </source>
</evidence>
<feature type="compositionally biased region" description="Basic and acidic residues" evidence="1">
    <location>
        <begin position="31"/>
        <end position="41"/>
    </location>
</feature>
<accession>A0A0F7S8K0</accession>